<dbReference type="AlphaFoldDB" id="A0A6G5QMF7"/>
<dbReference type="Proteomes" id="UP000502377">
    <property type="component" value="Chromosome"/>
</dbReference>
<organism evidence="1 2">
    <name type="scientific">Campylobacter rectus</name>
    <name type="common">Wolinella recta</name>
    <dbReference type="NCBI Taxonomy" id="203"/>
    <lineage>
        <taxon>Bacteria</taxon>
        <taxon>Pseudomonadati</taxon>
        <taxon>Campylobacterota</taxon>
        <taxon>Epsilonproteobacteria</taxon>
        <taxon>Campylobacterales</taxon>
        <taxon>Campylobacteraceae</taxon>
        <taxon>Campylobacter</taxon>
    </lineage>
</organism>
<protein>
    <submittedName>
        <fullName evidence="1">Uncharacterized protein</fullName>
    </submittedName>
</protein>
<dbReference type="EMBL" id="CP012543">
    <property type="protein sequence ID" value="QCD46895.1"/>
    <property type="molecule type" value="Genomic_DNA"/>
</dbReference>
<dbReference type="KEGG" id="crx:CRECT_1237"/>
<sequence length="77" mass="8473">MEIGKFGDAAGEFLNFNYEINLRDPAFGISSFGSPYLSINLCSVLGSRDPAPSRFLGLNIKFFALTAAKFEPKFCEI</sequence>
<proteinExistence type="predicted"/>
<name>A0A6G5QMF7_CAMRE</name>
<gene>
    <name evidence="1" type="ORF">CRECT_1237</name>
</gene>
<evidence type="ECO:0000313" key="2">
    <source>
        <dbReference type="Proteomes" id="UP000502377"/>
    </source>
</evidence>
<evidence type="ECO:0000313" key="1">
    <source>
        <dbReference type="EMBL" id="QCD46895.1"/>
    </source>
</evidence>
<accession>A0A6G5QMF7</accession>
<reference evidence="1 2" key="1">
    <citation type="submission" date="2016-07" db="EMBL/GenBank/DDBJ databases">
        <title>Comparative genomics of the Campylobacter concisus group.</title>
        <authorList>
            <person name="Miller W.G."/>
            <person name="Yee E."/>
            <person name="Chapman M.H."/>
            <person name="Huynh S."/>
            <person name="Bono J.L."/>
            <person name="On S.L.W."/>
            <person name="StLeger J."/>
            <person name="Foster G."/>
            <person name="Parker C.T."/>
        </authorList>
    </citation>
    <scope>NUCLEOTIDE SEQUENCE [LARGE SCALE GENOMIC DNA]</scope>
    <source>
        <strain evidence="1 2">ATCC 33238</strain>
    </source>
</reference>